<evidence type="ECO:0000313" key="1">
    <source>
        <dbReference type="EMBL" id="MBB5373205.1"/>
    </source>
</evidence>
<accession>A0A840VJ61</accession>
<evidence type="ECO:0000313" key="2">
    <source>
        <dbReference type="Proteomes" id="UP000553706"/>
    </source>
</evidence>
<protein>
    <submittedName>
        <fullName evidence="1">Sarcosine oxidase subunit delta</fullName>
        <ecNumber evidence="1">1.5.3.1</ecNumber>
    </submittedName>
</protein>
<dbReference type="Proteomes" id="UP000553706">
    <property type="component" value="Unassembled WGS sequence"/>
</dbReference>
<name>A0A840VJ61_9PROT</name>
<reference evidence="1 2" key="1">
    <citation type="submission" date="2020-08" db="EMBL/GenBank/DDBJ databases">
        <title>Genomic Encyclopedia of Type Strains, Phase IV (KMG-IV): sequencing the most valuable type-strain genomes for metagenomic binning, comparative biology and taxonomic classification.</title>
        <authorList>
            <person name="Goeker M."/>
        </authorList>
    </citation>
    <scope>NUCLEOTIDE SEQUENCE [LARGE SCALE GENOMIC DNA]</scope>
    <source>
        <strain evidence="1 2">DSM 27026</strain>
    </source>
</reference>
<dbReference type="RefSeq" id="WP_183266222.1">
    <property type="nucleotide sequence ID" value="NZ_JACHFJ010000005.1"/>
</dbReference>
<dbReference type="EC" id="1.5.3.1" evidence="1"/>
<dbReference type="Gene3D" id="3.30.2270.10">
    <property type="entry name" value="Folate-binding superfamily"/>
    <property type="match status" value="1"/>
</dbReference>
<dbReference type="Pfam" id="PF04267">
    <property type="entry name" value="SoxD"/>
    <property type="match status" value="1"/>
</dbReference>
<dbReference type="GO" id="GO:0008115">
    <property type="term" value="F:sarcosine oxidase activity"/>
    <property type="evidence" value="ECO:0007669"/>
    <property type="project" value="UniProtKB-EC"/>
</dbReference>
<comment type="caution">
    <text evidence="1">The sequence shown here is derived from an EMBL/GenBank/DDBJ whole genome shotgun (WGS) entry which is preliminary data.</text>
</comment>
<dbReference type="InterPro" id="IPR006279">
    <property type="entry name" value="SoxD"/>
</dbReference>
<gene>
    <name evidence="1" type="ORF">HNP71_001464</name>
</gene>
<dbReference type="EMBL" id="JACHFJ010000005">
    <property type="protein sequence ID" value="MBB5373205.1"/>
    <property type="molecule type" value="Genomic_DNA"/>
</dbReference>
<organism evidence="1 2">
    <name type="scientific">Acidocella aromatica</name>
    <dbReference type="NCBI Taxonomy" id="1303579"/>
    <lineage>
        <taxon>Bacteria</taxon>
        <taxon>Pseudomonadati</taxon>
        <taxon>Pseudomonadota</taxon>
        <taxon>Alphaproteobacteria</taxon>
        <taxon>Acetobacterales</taxon>
        <taxon>Acidocellaceae</taxon>
        <taxon>Acidocella</taxon>
    </lineage>
</organism>
<dbReference type="GO" id="GO:0046653">
    <property type="term" value="P:tetrahydrofolate metabolic process"/>
    <property type="evidence" value="ECO:0007669"/>
    <property type="project" value="InterPro"/>
</dbReference>
<proteinExistence type="predicted"/>
<sequence>MRIPCPHCGARGVEEFLYTQDAGVTRPKDGGAEPTKEWTDYVYMRDNLKGPRKEYWYHSAGCHAWLVVTRDVSTHEILKVELP</sequence>
<dbReference type="InterPro" id="IPR038561">
    <property type="entry name" value="SoxD_sf"/>
</dbReference>
<keyword evidence="1" id="KW-0560">Oxidoreductase</keyword>
<dbReference type="AlphaFoldDB" id="A0A840VJ61"/>
<keyword evidence="2" id="KW-1185">Reference proteome</keyword>